<dbReference type="RefSeq" id="WP_264516007.1">
    <property type="nucleotide sequence ID" value="NZ_JAPDDR010000015.1"/>
</dbReference>
<feature type="transmembrane region" description="Helical" evidence="6">
    <location>
        <begin position="315"/>
        <end position="337"/>
    </location>
</feature>
<keyword evidence="8" id="KW-1185">Reference proteome</keyword>
<dbReference type="Pfam" id="PF01554">
    <property type="entry name" value="MatE"/>
    <property type="match status" value="2"/>
</dbReference>
<feature type="transmembrane region" description="Helical" evidence="6">
    <location>
        <begin position="96"/>
        <end position="119"/>
    </location>
</feature>
<evidence type="ECO:0000256" key="6">
    <source>
        <dbReference type="SAM" id="Phobius"/>
    </source>
</evidence>
<evidence type="ECO:0000256" key="4">
    <source>
        <dbReference type="ARBA" id="ARBA00022989"/>
    </source>
</evidence>
<feature type="transmembrane region" description="Helical" evidence="6">
    <location>
        <begin position="274"/>
        <end position="294"/>
    </location>
</feature>
<dbReference type="PANTHER" id="PTHR43823:SF3">
    <property type="entry name" value="MULTIDRUG EXPORT PROTEIN MEPA"/>
    <property type="match status" value="1"/>
</dbReference>
<dbReference type="InterPro" id="IPR002528">
    <property type="entry name" value="MATE_fam"/>
</dbReference>
<keyword evidence="4 6" id="KW-1133">Transmembrane helix</keyword>
<proteinExistence type="predicted"/>
<organism evidence="7 8">
    <name type="scientific">Luteolibacter rhizosphaerae</name>
    <dbReference type="NCBI Taxonomy" id="2989719"/>
    <lineage>
        <taxon>Bacteria</taxon>
        <taxon>Pseudomonadati</taxon>
        <taxon>Verrucomicrobiota</taxon>
        <taxon>Verrucomicrobiia</taxon>
        <taxon>Verrucomicrobiales</taxon>
        <taxon>Verrucomicrobiaceae</taxon>
        <taxon>Luteolibacter</taxon>
    </lineage>
</organism>
<evidence type="ECO:0000256" key="2">
    <source>
        <dbReference type="ARBA" id="ARBA00022475"/>
    </source>
</evidence>
<feature type="transmembrane region" description="Helical" evidence="6">
    <location>
        <begin position="139"/>
        <end position="160"/>
    </location>
</feature>
<keyword evidence="5 6" id="KW-0472">Membrane</keyword>
<evidence type="ECO:0000256" key="1">
    <source>
        <dbReference type="ARBA" id="ARBA00004651"/>
    </source>
</evidence>
<evidence type="ECO:0000256" key="5">
    <source>
        <dbReference type="ARBA" id="ARBA00023136"/>
    </source>
</evidence>
<feature type="transmembrane region" description="Helical" evidence="6">
    <location>
        <begin position="420"/>
        <end position="439"/>
    </location>
</feature>
<comment type="caution">
    <text evidence="7">The sequence shown here is derived from an EMBL/GenBank/DDBJ whole genome shotgun (WGS) entry which is preliminary data.</text>
</comment>
<keyword evidence="3 6" id="KW-0812">Transmembrane</keyword>
<feature type="transmembrane region" description="Helical" evidence="6">
    <location>
        <begin position="22"/>
        <end position="48"/>
    </location>
</feature>
<name>A0ABT3G9A7_9BACT</name>
<accession>A0ABT3G9A7</accession>
<gene>
    <name evidence="7" type="ORF">OJ996_22780</name>
</gene>
<protein>
    <submittedName>
        <fullName evidence="7">MATE family efflux transporter</fullName>
    </submittedName>
</protein>
<evidence type="ECO:0000313" key="7">
    <source>
        <dbReference type="EMBL" id="MCW1916431.1"/>
    </source>
</evidence>
<feature type="transmembrane region" description="Helical" evidence="6">
    <location>
        <begin position="364"/>
        <end position="383"/>
    </location>
</feature>
<evidence type="ECO:0000313" key="8">
    <source>
        <dbReference type="Proteomes" id="UP001165653"/>
    </source>
</evidence>
<reference evidence="7" key="1">
    <citation type="submission" date="2022-10" db="EMBL/GenBank/DDBJ databases">
        <title>Luteolibacter sp. GHJ8, whole genome shotgun sequencing project.</title>
        <authorList>
            <person name="Zhao G."/>
            <person name="Shen L."/>
        </authorList>
    </citation>
    <scope>NUCLEOTIDE SEQUENCE</scope>
    <source>
        <strain evidence="7">GHJ8</strain>
    </source>
</reference>
<dbReference type="EMBL" id="JAPDDR010000015">
    <property type="protein sequence ID" value="MCW1916431.1"/>
    <property type="molecule type" value="Genomic_DNA"/>
</dbReference>
<dbReference type="Proteomes" id="UP001165653">
    <property type="component" value="Unassembled WGS sequence"/>
</dbReference>
<dbReference type="PANTHER" id="PTHR43823">
    <property type="entry name" value="SPORULATION PROTEIN YKVU"/>
    <property type="match status" value="1"/>
</dbReference>
<sequence>MPENESTSVVTHGPLLRTFLRFVIPSALSLTAISTTSFVDSVIVGRFVGADALAAVSLLIPYISFLFGIALMFAVGGAVRVANCLGARDDKEASEIFSLTLAAVVLLSASAALLGNLFSGPLFRLLGADQGLAALMGQYFPVLSVAMIVQLGTLVLYYFVRADDRPGLGTKALLTGALTNILIDYLLVAHLRMGLQGSAWGTLLAQLVQLAVLSSYFRHPQRHLSLHVVRAGWNRLFRTAGNGASEFVNEFSVGAVIFTMNFLLMRRYGTDGVAAWGILNAFIFISLMVYYGVVDAMHVLFGRNMGAGRWDRVRGFLGLAAAFVGTLAISVTLLLVIGGDRAIGIFLSAEGAGAERLAHEFVRWMWPLFLVSGFNVLICSYLTSREKASLSATIALLRTLLLPIGFGVALSFFMPDTPVVTAFAVAEWVTFAVALVFLWRHRPLAEETAPSLCLDDLTAGSHD</sequence>
<evidence type="ECO:0000256" key="3">
    <source>
        <dbReference type="ARBA" id="ARBA00022692"/>
    </source>
</evidence>
<feature type="transmembrane region" description="Helical" evidence="6">
    <location>
        <begin position="54"/>
        <end position="75"/>
    </location>
</feature>
<comment type="subcellular location">
    <subcellularLocation>
        <location evidence="1">Cell membrane</location>
        <topology evidence="1">Multi-pass membrane protein</topology>
    </subcellularLocation>
</comment>
<feature type="transmembrane region" description="Helical" evidence="6">
    <location>
        <begin position="395"/>
        <end position="414"/>
    </location>
</feature>
<feature type="transmembrane region" description="Helical" evidence="6">
    <location>
        <begin position="172"/>
        <end position="191"/>
    </location>
</feature>
<dbReference type="InterPro" id="IPR051327">
    <property type="entry name" value="MATE_MepA_subfamily"/>
</dbReference>
<keyword evidence="2" id="KW-1003">Cell membrane</keyword>